<feature type="transmembrane region" description="Helical" evidence="7">
    <location>
        <begin position="113"/>
        <end position="135"/>
    </location>
</feature>
<evidence type="ECO:0000313" key="9">
    <source>
        <dbReference type="EMBL" id="GAI24062.1"/>
    </source>
</evidence>
<gene>
    <name evidence="9" type="ORF">S06H3_27835</name>
</gene>
<keyword evidence="5 7" id="KW-1133">Transmembrane helix</keyword>
<dbReference type="SUPFAM" id="SSF161098">
    <property type="entry name" value="MetI-like"/>
    <property type="match status" value="1"/>
</dbReference>
<dbReference type="AlphaFoldDB" id="X1LXF6"/>
<keyword evidence="3" id="KW-1003">Cell membrane</keyword>
<dbReference type="PANTHER" id="PTHR32243">
    <property type="entry name" value="MALTOSE TRANSPORT SYSTEM PERMEASE-RELATED"/>
    <property type="match status" value="1"/>
</dbReference>
<evidence type="ECO:0000256" key="2">
    <source>
        <dbReference type="ARBA" id="ARBA00022448"/>
    </source>
</evidence>
<dbReference type="CDD" id="cd06261">
    <property type="entry name" value="TM_PBP2"/>
    <property type="match status" value="1"/>
</dbReference>
<comment type="caution">
    <text evidence="9">The sequence shown here is derived from an EMBL/GenBank/DDBJ whole genome shotgun (WGS) entry which is preliminary data.</text>
</comment>
<name>X1LXF6_9ZZZZ</name>
<reference evidence="9" key="1">
    <citation type="journal article" date="2014" name="Front. Microbiol.">
        <title>High frequency of phylogenetically diverse reductive dehalogenase-homologous genes in deep subseafloor sedimentary metagenomes.</title>
        <authorList>
            <person name="Kawai M."/>
            <person name="Futagami T."/>
            <person name="Toyoda A."/>
            <person name="Takaki Y."/>
            <person name="Nishi S."/>
            <person name="Hori S."/>
            <person name="Arai W."/>
            <person name="Tsubouchi T."/>
            <person name="Morono Y."/>
            <person name="Uchiyama I."/>
            <person name="Ito T."/>
            <person name="Fujiyama A."/>
            <person name="Inagaki F."/>
            <person name="Takami H."/>
        </authorList>
    </citation>
    <scope>NUCLEOTIDE SEQUENCE</scope>
    <source>
        <strain evidence="9">Expedition CK06-06</strain>
    </source>
</reference>
<proteinExistence type="predicted"/>
<feature type="transmembrane region" description="Helical" evidence="7">
    <location>
        <begin position="16"/>
        <end position="42"/>
    </location>
</feature>
<keyword evidence="4 7" id="KW-0812">Transmembrane</keyword>
<accession>X1LXF6</accession>
<dbReference type="GO" id="GO:0055085">
    <property type="term" value="P:transmembrane transport"/>
    <property type="evidence" value="ECO:0007669"/>
    <property type="project" value="InterPro"/>
</dbReference>
<dbReference type="Pfam" id="PF00528">
    <property type="entry name" value="BPD_transp_1"/>
    <property type="match status" value="1"/>
</dbReference>
<evidence type="ECO:0000256" key="6">
    <source>
        <dbReference type="ARBA" id="ARBA00023136"/>
    </source>
</evidence>
<organism evidence="9">
    <name type="scientific">marine sediment metagenome</name>
    <dbReference type="NCBI Taxonomy" id="412755"/>
    <lineage>
        <taxon>unclassified sequences</taxon>
        <taxon>metagenomes</taxon>
        <taxon>ecological metagenomes</taxon>
    </lineage>
</organism>
<feature type="transmembrane region" description="Helical" evidence="7">
    <location>
        <begin position="147"/>
        <end position="166"/>
    </location>
</feature>
<evidence type="ECO:0000259" key="8">
    <source>
        <dbReference type="PROSITE" id="PS50928"/>
    </source>
</evidence>
<feature type="transmembrane region" description="Helical" evidence="7">
    <location>
        <begin position="81"/>
        <end position="101"/>
    </location>
</feature>
<dbReference type="GO" id="GO:0005886">
    <property type="term" value="C:plasma membrane"/>
    <property type="evidence" value="ECO:0007669"/>
    <property type="project" value="UniProtKB-SubCell"/>
</dbReference>
<dbReference type="PANTHER" id="PTHR32243:SF18">
    <property type="entry name" value="INNER MEMBRANE ABC TRANSPORTER PERMEASE PROTEIN YCJP"/>
    <property type="match status" value="1"/>
</dbReference>
<keyword evidence="2" id="KW-0813">Transport</keyword>
<dbReference type="InterPro" id="IPR050901">
    <property type="entry name" value="BP-dep_ABC_trans_perm"/>
</dbReference>
<protein>
    <recommendedName>
        <fullName evidence="8">ABC transmembrane type-1 domain-containing protein</fullName>
    </recommendedName>
</protein>
<evidence type="ECO:0000256" key="1">
    <source>
        <dbReference type="ARBA" id="ARBA00004651"/>
    </source>
</evidence>
<evidence type="ECO:0000256" key="5">
    <source>
        <dbReference type="ARBA" id="ARBA00022989"/>
    </source>
</evidence>
<feature type="non-terminal residue" evidence="9">
    <location>
        <position position="212"/>
    </location>
</feature>
<dbReference type="InterPro" id="IPR035906">
    <property type="entry name" value="MetI-like_sf"/>
</dbReference>
<keyword evidence="6 7" id="KW-0472">Membrane</keyword>
<feature type="domain" description="ABC transmembrane type-1" evidence="8">
    <location>
        <begin position="75"/>
        <end position="212"/>
    </location>
</feature>
<evidence type="ECO:0000256" key="3">
    <source>
        <dbReference type="ARBA" id="ARBA00022475"/>
    </source>
</evidence>
<dbReference type="EMBL" id="BARV01016182">
    <property type="protein sequence ID" value="GAI24062.1"/>
    <property type="molecule type" value="Genomic_DNA"/>
</dbReference>
<feature type="transmembrane region" description="Helical" evidence="7">
    <location>
        <begin position="187"/>
        <end position="210"/>
    </location>
</feature>
<dbReference type="PROSITE" id="PS50928">
    <property type="entry name" value="ABC_TM1"/>
    <property type="match status" value="1"/>
</dbReference>
<comment type="subcellular location">
    <subcellularLocation>
        <location evidence="1">Cell membrane</location>
        <topology evidence="1">Multi-pass membrane protein</topology>
    </subcellularLocation>
</comment>
<evidence type="ECO:0000256" key="7">
    <source>
        <dbReference type="SAM" id="Phobius"/>
    </source>
</evidence>
<dbReference type="InterPro" id="IPR000515">
    <property type="entry name" value="MetI-like"/>
</dbReference>
<sequence length="212" mass="23667">MEKQRIPIILKIKQMVTIIIAGLIVIWFLTPLVLITISAFALPEDYYQIEKVIPTHFTINQFKALFFELEAWKAILTSIKVAGLVMLLSFVIGLPAGYALSRYIFPGKNFLKLLILTTRMFPLMVLAIPLLIIFMRMGLSDTIWGTALAHTAMALPMIILISSSILSSISVDYEEAAMIFGLSRIQAFFRITLPLALPGLAASAIFAFIISW</sequence>
<dbReference type="Gene3D" id="1.10.3720.10">
    <property type="entry name" value="MetI-like"/>
    <property type="match status" value="1"/>
</dbReference>
<evidence type="ECO:0000256" key="4">
    <source>
        <dbReference type="ARBA" id="ARBA00022692"/>
    </source>
</evidence>